<dbReference type="Proteomes" id="UP001303532">
    <property type="component" value="Chromosome"/>
</dbReference>
<evidence type="ECO:0000313" key="4">
    <source>
        <dbReference type="Proteomes" id="UP001303532"/>
    </source>
</evidence>
<dbReference type="InterPro" id="IPR043717">
    <property type="entry name" value="DUF5658"/>
</dbReference>
<dbReference type="Pfam" id="PF18902">
    <property type="entry name" value="DUF5658"/>
    <property type="match status" value="1"/>
</dbReference>
<keyword evidence="1" id="KW-1133">Transmembrane helix</keyword>
<gene>
    <name evidence="3" type="ORF">PGH26_10455</name>
</gene>
<evidence type="ECO:0000313" key="3">
    <source>
        <dbReference type="EMBL" id="WOV83343.1"/>
    </source>
</evidence>
<evidence type="ECO:0000256" key="1">
    <source>
        <dbReference type="SAM" id="Phobius"/>
    </source>
</evidence>
<protein>
    <submittedName>
        <fullName evidence="3">DUF5658 family protein</fullName>
    </submittedName>
</protein>
<feature type="transmembrane region" description="Helical" evidence="1">
    <location>
        <begin position="86"/>
        <end position="108"/>
    </location>
</feature>
<organism evidence="3 4">
    <name type="scientific">Sporosarcina jeotgali</name>
    <dbReference type="NCBI Taxonomy" id="3020056"/>
    <lineage>
        <taxon>Bacteria</taxon>
        <taxon>Bacillati</taxon>
        <taxon>Bacillota</taxon>
        <taxon>Bacilli</taxon>
        <taxon>Bacillales</taxon>
        <taxon>Caryophanaceae</taxon>
        <taxon>Sporosarcina</taxon>
    </lineage>
</organism>
<feature type="domain" description="DUF5658" evidence="2">
    <location>
        <begin position="21"/>
        <end position="107"/>
    </location>
</feature>
<dbReference type="EMBL" id="CP116341">
    <property type="protein sequence ID" value="WOV83343.1"/>
    <property type="molecule type" value="Genomic_DNA"/>
</dbReference>
<keyword evidence="1" id="KW-0472">Membrane</keyword>
<evidence type="ECO:0000259" key="2">
    <source>
        <dbReference type="Pfam" id="PF18902"/>
    </source>
</evidence>
<feature type="transmembrane region" description="Helical" evidence="1">
    <location>
        <begin position="48"/>
        <end position="74"/>
    </location>
</feature>
<sequence>MQRVQKKNGTFLFSMKQLLLMLLSLSVFDAFATDFGLRLELIKEANPMASFVYGSSIFLFYLMKIGFPISLFALEPAVDRSRIVRWLLQFTIGLYAVAVGVHIFWMMLQFS</sequence>
<reference evidence="3 4" key="1">
    <citation type="submission" date="2023-01" db="EMBL/GenBank/DDBJ databases">
        <title>Sporosarcina sp. nov., isolated from Korean tranditional fermented seafood 'Jeotgal'.</title>
        <authorList>
            <person name="Yang A.-I."/>
        </authorList>
    </citation>
    <scope>NUCLEOTIDE SEQUENCE [LARGE SCALE GENOMIC DNA]</scope>
    <source>
        <strain evidence="3 4">B2O-1</strain>
    </source>
</reference>
<proteinExistence type="predicted"/>
<keyword evidence="1" id="KW-0812">Transmembrane</keyword>
<accession>A0ABZ0KU52</accession>
<keyword evidence="4" id="KW-1185">Reference proteome</keyword>
<dbReference type="RefSeq" id="WP_323691033.1">
    <property type="nucleotide sequence ID" value="NZ_CP116341.1"/>
</dbReference>
<name>A0ABZ0KU52_9BACL</name>